<proteinExistence type="predicted"/>
<dbReference type="RefSeq" id="WP_073824382.1">
    <property type="nucleotide sequence ID" value="NZ_MQVS01000005.1"/>
</dbReference>
<sequence>MTKRVTNWLALTVAAALLGACADPVPGPVSAPTAEETTPVLTPEQLSSALKTINDALQAADAKMDLELLDDRLVGPALAARTNSYNLAKVNAKEFPLANLVAPTATVSVSAGVDWPRSIIEVTETPEGGQVPLLRLAQQADARSDYKLWGWVRLLPGATVPSTAAPEVGLVETGTPKFTAKEVIDSYTAQVTGGAQDGAPVAISDPYTQAASTQVTEAMAATKDVGTVKTALTSGKDEPVSIPTADGGLIVFAPLEQTVTYQRTVAGATFQLQGAPAVLLGQDPSVYGTVTVTYDVMLAFVIPAKDAKENATVIGADRTLRSVVADKSTNPDEQETTP</sequence>
<evidence type="ECO:0000313" key="3">
    <source>
        <dbReference type="Proteomes" id="UP000185612"/>
    </source>
</evidence>
<dbReference type="Proteomes" id="UP000185612">
    <property type="component" value="Unassembled WGS sequence"/>
</dbReference>
<dbReference type="STRING" id="52770.BSZ40_06390"/>
<dbReference type="OrthoDB" id="3266092at2"/>
<keyword evidence="3" id="KW-1185">Reference proteome</keyword>
<evidence type="ECO:0008006" key="4">
    <source>
        <dbReference type="Google" id="ProtNLM"/>
    </source>
</evidence>
<feature type="chain" id="PRO_5039245437" description="LppX_LprAFG lipoprotein" evidence="1">
    <location>
        <begin position="23"/>
        <end position="338"/>
    </location>
</feature>
<dbReference type="InParanoid" id="A0A1Q5PVY4"/>
<organism evidence="2 3">
    <name type="scientific">Buchananella hordeovulneris</name>
    <dbReference type="NCBI Taxonomy" id="52770"/>
    <lineage>
        <taxon>Bacteria</taxon>
        <taxon>Bacillati</taxon>
        <taxon>Actinomycetota</taxon>
        <taxon>Actinomycetes</taxon>
        <taxon>Actinomycetales</taxon>
        <taxon>Actinomycetaceae</taxon>
        <taxon>Buchananella</taxon>
    </lineage>
</organism>
<name>A0A1Q5PVY4_9ACTO</name>
<dbReference type="EMBL" id="MQVS01000005">
    <property type="protein sequence ID" value="OKL51774.1"/>
    <property type="molecule type" value="Genomic_DNA"/>
</dbReference>
<gene>
    <name evidence="2" type="ORF">BSZ40_06390</name>
</gene>
<evidence type="ECO:0000313" key="2">
    <source>
        <dbReference type="EMBL" id="OKL51774.1"/>
    </source>
</evidence>
<dbReference type="PROSITE" id="PS51257">
    <property type="entry name" value="PROKAR_LIPOPROTEIN"/>
    <property type="match status" value="1"/>
</dbReference>
<dbReference type="AlphaFoldDB" id="A0A1Q5PVY4"/>
<evidence type="ECO:0000256" key="1">
    <source>
        <dbReference type="SAM" id="SignalP"/>
    </source>
</evidence>
<feature type="signal peptide" evidence="1">
    <location>
        <begin position="1"/>
        <end position="22"/>
    </location>
</feature>
<comment type="caution">
    <text evidence="2">The sequence shown here is derived from an EMBL/GenBank/DDBJ whole genome shotgun (WGS) entry which is preliminary data.</text>
</comment>
<keyword evidence="1" id="KW-0732">Signal</keyword>
<accession>A0A1Q5PVY4</accession>
<protein>
    <recommendedName>
        <fullName evidence="4">LppX_LprAFG lipoprotein</fullName>
    </recommendedName>
</protein>
<reference evidence="3" key="1">
    <citation type="submission" date="2016-12" db="EMBL/GenBank/DDBJ databases">
        <authorList>
            <person name="Meng X."/>
        </authorList>
    </citation>
    <scope>NUCLEOTIDE SEQUENCE [LARGE SCALE GENOMIC DNA]</scope>
    <source>
        <strain evidence="3">DSM 20732</strain>
    </source>
</reference>